<dbReference type="Proteomes" id="UP001642484">
    <property type="component" value="Unassembled WGS sequence"/>
</dbReference>
<reference evidence="1 2" key="1">
    <citation type="submission" date="2024-02" db="EMBL/GenBank/DDBJ databases">
        <authorList>
            <person name="Chen Y."/>
            <person name="Shah S."/>
            <person name="Dougan E. K."/>
            <person name="Thang M."/>
            <person name="Chan C."/>
        </authorList>
    </citation>
    <scope>NUCLEOTIDE SEQUENCE [LARGE SCALE GENOMIC DNA]</scope>
</reference>
<proteinExistence type="predicted"/>
<dbReference type="EMBL" id="CAXAMN010028694">
    <property type="protein sequence ID" value="CAK9117438.1"/>
    <property type="molecule type" value="Genomic_DNA"/>
</dbReference>
<evidence type="ECO:0000313" key="1">
    <source>
        <dbReference type="EMBL" id="CAK9117438.1"/>
    </source>
</evidence>
<gene>
    <name evidence="1" type="ORF">CCMP2556_LOCUS54762</name>
</gene>
<organism evidence="1 2">
    <name type="scientific">Durusdinium trenchii</name>
    <dbReference type="NCBI Taxonomy" id="1381693"/>
    <lineage>
        <taxon>Eukaryota</taxon>
        <taxon>Sar</taxon>
        <taxon>Alveolata</taxon>
        <taxon>Dinophyceae</taxon>
        <taxon>Suessiales</taxon>
        <taxon>Symbiodiniaceae</taxon>
        <taxon>Durusdinium</taxon>
    </lineage>
</organism>
<keyword evidence="2" id="KW-1185">Reference proteome</keyword>
<protein>
    <submittedName>
        <fullName evidence="1">Uncharacterized protein</fullName>
    </submittedName>
</protein>
<sequence length="125" mass="13195">MASRCSPTDGSIAFMSMIAVNVPIVTLDLEQIKGKLLTVCLEGVDSLAVLSRTLESEHVPSGTNNHDFSCRLPVENPILPLKVSSSSSPSVHALTCACAFRGVPTLLCSSSWDWFASGVCAASRV</sequence>
<name>A0ABP0SYJ9_9DINO</name>
<evidence type="ECO:0000313" key="2">
    <source>
        <dbReference type="Proteomes" id="UP001642484"/>
    </source>
</evidence>
<comment type="caution">
    <text evidence="1">The sequence shown here is derived from an EMBL/GenBank/DDBJ whole genome shotgun (WGS) entry which is preliminary data.</text>
</comment>
<accession>A0ABP0SYJ9</accession>